<dbReference type="Proteomes" id="UP000094969">
    <property type="component" value="Chromosome"/>
</dbReference>
<evidence type="ECO:0000313" key="3">
    <source>
        <dbReference type="Proteomes" id="UP000094969"/>
    </source>
</evidence>
<evidence type="ECO:0000313" key="2">
    <source>
        <dbReference type="EMBL" id="AOO82502.1"/>
    </source>
</evidence>
<dbReference type="RefSeq" id="WP_069691709.1">
    <property type="nucleotide sequence ID" value="NZ_CP017147.1"/>
</dbReference>
<dbReference type="OrthoDB" id="8018325at2"/>
<proteinExistence type="predicted"/>
<dbReference type="EMBL" id="CP017147">
    <property type="protein sequence ID" value="AOO82502.1"/>
    <property type="molecule type" value="Genomic_DNA"/>
</dbReference>
<feature type="domain" description="VOC" evidence="1">
    <location>
        <begin position="9"/>
        <end position="131"/>
    </location>
</feature>
<protein>
    <submittedName>
        <fullName evidence="2">Glyoxalase</fullName>
    </submittedName>
</protein>
<evidence type="ECO:0000259" key="1">
    <source>
        <dbReference type="PROSITE" id="PS51819"/>
    </source>
</evidence>
<dbReference type="InterPro" id="IPR058997">
    <property type="entry name" value="YycE-like_C"/>
</dbReference>
<dbReference type="Pfam" id="PF22659">
    <property type="entry name" value="YycE-like_C"/>
    <property type="match status" value="1"/>
</dbReference>
<reference evidence="2 3" key="1">
    <citation type="journal article" date="2015" name="Antonie Van Leeuwenhoek">
        <title>Bosea vaviloviae sp. nov., a new species of slow-growing rhizobia isolated from nodules of the relict species Vavilovia formosa (Stev.) Fed.</title>
        <authorList>
            <person name="Safronova V.I."/>
            <person name="Kuznetsova I.G."/>
            <person name="Sazanova A.L."/>
            <person name="Kimeklis A.K."/>
            <person name="Belimov A.A."/>
            <person name="Andronov E.E."/>
            <person name="Pinaev A.G."/>
            <person name="Chizhevskaya E.P."/>
            <person name="Pukhaev A.R."/>
            <person name="Popov K.P."/>
            <person name="Willems A."/>
            <person name="Tikhonovich I.A."/>
        </authorList>
    </citation>
    <scope>NUCLEOTIDE SEQUENCE [LARGE SCALE GENOMIC DNA]</scope>
    <source>
        <strain evidence="2 3">Vaf18</strain>
    </source>
</reference>
<dbReference type="InterPro" id="IPR029068">
    <property type="entry name" value="Glyas_Bleomycin-R_OHBP_Dase"/>
</dbReference>
<name>A0A1D7U586_9HYPH</name>
<dbReference type="InterPro" id="IPR058998">
    <property type="entry name" value="YycE-like_N"/>
</dbReference>
<dbReference type="AlphaFoldDB" id="A0A1D7U586"/>
<dbReference type="PROSITE" id="PS51819">
    <property type="entry name" value="VOC"/>
    <property type="match status" value="1"/>
</dbReference>
<dbReference type="Gene3D" id="3.10.180.10">
    <property type="entry name" value="2,3-Dihydroxybiphenyl 1,2-Dioxygenase, domain 1"/>
    <property type="match status" value="1"/>
</dbReference>
<keyword evidence="3" id="KW-1185">Reference proteome</keyword>
<sequence length="135" mass="15331">MRTAQGAVPVMRVARATNELAPLRRFYSDGLGFEEISGFKDHDGFDGVMMGHPNWPYHLEFTVRHGHRVAGAPTEENLLVFYLPAAEDWNRAVARMKAAGFEPVESANPWWSAHGRTFEDADGYRVVLENRVWSR</sequence>
<accession>A0A1D7U586</accession>
<dbReference type="InterPro" id="IPR037523">
    <property type="entry name" value="VOC_core"/>
</dbReference>
<dbReference type="CDD" id="cd06587">
    <property type="entry name" value="VOC"/>
    <property type="match status" value="1"/>
</dbReference>
<dbReference type="KEGG" id="bvv:BHK69_20485"/>
<dbReference type="Pfam" id="PF22658">
    <property type="entry name" value="YycE-like_N"/>
    <property type="match status" value="1"/>
</dbReference>
<organism evidence="2 3">
    <name type="scientific">Bosea vaviloviae</name>
    <dbReference type="NCBI Taxonomy" id="1526658"/>
    <lineage>
        <taxon>Bacteria</taxon>
        <taxon>Pseudomonadati</taxon>
        <taxon>Pseudomonadota</taxon>
        <taxon>Alphaproteobacteria</taxon>
        <taxon>Hyphomicrobiales</taxon>
        <taxon>Boseaceae</taxon>
        <taxon>Bosea</taxon>
    </lineage>
</organism>
<dbReference type="SUPFAM" id="SSF54593">
    <property type="entry name" value="Glyoxalase/Bleomycin resistance protein/Dihydroxybiphenyl dioxygenase"/>
    <property type="match status" value="1"/>
</dbReference>
<gene>
    <name evidence="2" type="ORF">BHK69_20485</name>
</gene>
<dbReference type="STRING" id="1526658.BHK69_20485"/>